<feature type="region of interest" description="Disordered" evidence="1">
    <location>
        <begin position="1"/>
        <end position="44"/>
    </location>
</feature>
<keyword evidence="3" id="KW-1185">Reference proteome</keyword>
<dbReference type="EMBL" id="SRLO01001708">
    <property type="protein sequence ID" value="TNN35795.1"/>
    <property type="molecule type" value="Genomic_DNA"/>
</dbReference>
<comment type="caution">
    <text evidence="2">The sequence shown here is derived from an EMBL/GenBank/DDBJ whole genome shotgun (WGS) entry which is preliminary data.</text>
</comment>
<accession>A0A4Z2F3U9</accession>
<feature type="compositionally biased region" description="Basic and acidic residues" evidence="1">
    <location>
        <begin position="161"/>
        <end position="171"/>
    </location>
</feature>
<evidence type="ECO:0000313" key="2">
    <source>
        <dbReference type="EMBL" id="TNN35795.1"/>
    </source>
</evidence>
<feature type="region of interest" description="Disordered" evidence="1">
    <location>
        <begin position="151"/>
        <end position="199"/>
    </location>
</feature>
<protein>
    <submittedName>
        <fullName evidence="2">Uncharacterized protein</fullName>
    </submittedName>
</protein>
<dbReference type="AlphaFoldDB" id="A0A4Z2F3U9"/>
<feature type="compositionally biased region" description="Basic and acidic residues" evidence="1">
    <location>
        <begin position="18"/>
        <end position="31"/>
    </location>
</feature>
<reference evidence="2 3" key="1">
    <citation type="submission" date="2019-03" db="EMBL/GenBank/DDBJ databases">
        <title>First draft genome of Liparis tanakae, snailfish: a comprehensive survey of snailfish specific genes.</title>
        <authorList>
            <person name="Kim W."/>
            <person name="Song I."/>
            <person name="Jeong J.-H."/>
            <person name="Kim D."/>
            <person name="Kim S."/>
            <person name="Ryu S."/>
            <person name="Song J.Y."/>
            <person name="Lee S.K."/>
        </authorList>
    </citation>
    <scope>NUCLEOTIDE SEQUENCE [LARGE SCALE GENOMIC DNA]</scope>
    <source>
        <tissue evidence="2">Muscle</tissue>
    </source>
</reference>
<dbReference type="Proteomes" id="UP000314294">
    <property type="component" value="Unassembled WGS sequence"/>
</dbReference>
<evidence type="ECO:0000313" key="3">
    <source>
        <dbReference type="Proteomes" id="UP000314294"/>
    </source>
</evidence>
<proteinExistence type="predicted"/>
<feature type="region of interest" description="Disordered" evidence="1">
    <location>
        <begin position="95"/>
        <end position="132"/>
    </location>
</feature>
<name>A0A4Z2F3U9_9TELE</name>
<evidence type="ECO:0000256" key="1">
    <source>
        <dbReference type="SAM" id="MobiDB-lite"/>
    </source>
</evidence>
<feature type="compositionally biased region" description="Low complexity" evidence="1">
    <location>
        <begin position="104"/>
        <end position="122"/>
    </location>
</feature>
<organism evidence="2 3">
    <name type="scientific">Liparis tanakae</name>
    <name type="common">Tanaka's snailfish</name>
    <dbReference type="NCBI Taxonomy" id="230148"/>
    <lineage>
        <taxon>Eukaryota</taxon>
        <taxon>Metazoa</taxon>
        <taxon>Chordata</taxon>
        <taxon>Craniata</taxon>
        <taxon>Vertebrata</taxon>
        <taxon>Euteleostomi</taxon>
        <taxon>Actinopterygii</taxon>
        <taxon>Neopterygii</taxon>
        <taxon>Teleostei</taxon>
        <taxon>Neoteleostei</taxon>
        <taxon>Acanthomorphata</taxon>
        <taxon>Eupercaria</taxon>
        <taxon>Perciformes</taxon>
        <taxon>Cottioidei</taxon>
        <taxon>Cottales</taxon>
        <taxon>Liparidae</taxon>
        <taxon>Liparis</taxon>
    </lineage>
</organism>
<gene>
    <name evidence="2" type="ORF">EYF80_054049</name>
</gene>
<sequence length="199" mass="21549">MREGAWPDTFTTLTPGTPRRDGVHHHTDEASRPNNISDTRQPERRLLGETDTSCFLRHSGWRIVLITLAECLASGPSQEPSLSAGTEICGRGSETLTEQEAVQSAAASTPPSGPSTCTPPSTFRADADSRRRNGGGLSGLVCLWTRPPAARRCGPRRTLRRRTDALLRAEARGPQALQPGARSPSDELYDDGSRHSEHS</sequence>